<accession>A0AAD4IY72</accession>
<dbReference type="Pfam" id="PF14223">
    <property type="entry name" value="Retrotran_gag_2"/>
    <property type="match status" value="1"/>
</dbReference>
<feature type="domain" description="Retrovirus-related Pol polyprotein from transposon TNT 1-94-like beta-barrel" evidence="2">
    <location>
        <begin position="271"/>
        <end position="352"/>
    </location>
</feature>
<name>A0AAD4IY72_PERFH</name>
<dbReference type="EMBL" id="SDAM02000570">
    <property type="protein sequence ID" value="KAH6823664.1"/>
    <property type="molecule type" value="Genomic_DNA"/>
</dbReference>
<evidence type="ECO:0000259" key="2">
    <source>
        <dbReference type="Pfam" id="PF22936"/>
    </source>
</evidence>
<dbReference type="Proteomes" id="UP001190926">
    <property type="component" value="Unassembled WGS sequence"/>
</dbReference>
<proteinExistence type="predicted"/>
<feature type="compositionally biased region" description="Polar residues" evidence="1">
    <location>
        <begin position="188"/>
        <end position="213"/>
    </location>
</feature>
<sequence length="429" mass="48009">MAASAASLFYHGIRAVKLVKGKSDDLILNPEYILWHRQDQLLSSWLQSTLCENMHTFIVGLEISKEVWETLEINFASQTRAKVMQHKLQLQTLKKGNLSMREYLNQIKNYCDTLAAAGQYISEEDKILHILSGLGHEYNPVMIAITSKTEHCTLREVSALLLSFENRLESSNIESSFNIDGSNPSANFASQTNTSHGGFTHSNNRGQGGQNFYPNRGGRGPFRGGFRDQNNATPPPALNLMAHLSNINSNIRPLSLHGFDSSPAYSNDVCWYPDSGASNHITHDFNNLNIASDYHGAEKLQIGNRTGLSIVHYGDSFARSSQSHTHIFHLKNLLHVPSITKNLISVSQFAKDNNVYFEFHPLFCFVKDRHTWAILLRRDVKDGLYRFTLQHSLVPVLPSSSLSGSLHQHPLSRKAHSAYSITGADTGRH</sequence>
<evidence type="ECO:0000256" key="1">
    <source>
        <dbReference type="SAM" id="MobiDB-lite"/>
    </source>
</evidence>
<reference evidence="3 4" key="1">
    <citation type="journal article" date="2021" name="Nat. Commun.">
        <title>Incipient diploidization of the medicinal plant Perilla within 10,000 years.</title>
        <authorList>
            <person name="Zhang Y."/>
            <person name="Shen Q."/>
            <person name="Leng L."/>
            <person name="Zhang D."/>
            <person name="Chen S."/>
            <person name="Shi Y."/>
            <person name="Ning Z."/>
            <person name="Chen S."/>
        </authorList>
    </citation>
    <scope>NUCLEOTIDE SEQUENCE [LARGE SCALE GENOMIC DNA]</scope>
    <source>
        <strain evidence="4">cv. PC099</strain>
    </source>
</reference>
<evidence type="ECO:0000313" key="3">
    <source>
        <dbReference type="EMBL" id="KAH6823664.1"/>
    </source>
</evidence>
<protein>
    <recommendedName>
        <fullName evidence="2">Retrovirus-related Pol polyprotein from transposon TNT 1-94-like beta-barrel domain-containing protein</fullName>
    </recommendedName>
</protein>
<dbReference type="PANTHER" id="PTHR47481:SF31">
    <property type="entry name" value="OS01G0873500 PROTEIN"/>
    <property type="match status" value="1"/>
</dbReference>
<gene>
    <name evidence="3" type="ORF">C2S53_004231</name>
</gene>
<keyword evidence="4" id="KW-1185">Reference proteome</keyword>
<evidence type="ECO:0000313" key="4">
    <source>
        <dbReference type="Proteomes" id="UP001190926"/>
    </source>
</evidence>
<comment type="caution">
    <text evidence="3">The sequence shown here is derived from an EMBL/GenBank/DDBJ whole genome shotgun (WGS) entry which is preliminary data.</text>
</comment>
<dbReference type="PANTHER" id="PTHR47481">
    <property type="match status" value="1"/>
</dbReference>
<dbReference type="Pfam" id="PF22936">
    <property type="entry name" value="Pol_BBD"/>
    <property type="match status" value="1"/>
</dbReference>
<organism evidence="3 4">
    <name type="scientific">Perilla frutescens var. hirtella</name>
    <name type="common">Perilla citriodora</name>
    <name type="synonym">Perilla setoyensis</name>
    <dbReference type="NCBI Taxonomy" id="608512"/>
    <lineage>
        <taxon>Eukaryota</taxon>
        <taxon>Viridiplantae</taxon>
        <taxon>Streptophyta</taxon>
        <taxon>Embryophyta</taxon>
        <taxon>Tracheophyta</taxon>
        <taxon>Spermatophyta</taxon>
        <taxon>Magnoliopsida</taxon>
        <taxon>eudicotyledons</taxon>
        <taxon>Gunneridae</taxon>
        <taxon>Pentapetalae</taxon>
        <taxon>asterids</taxon>
        <taxon>lamiids</taxon>
        <taxon>Lamiales</taxon>
        <taxon>Lamiaceae</taxon>
        <taxon>Nepetoideae</taxon>
        <taxon>Elsholtzieae</taxon>
        <taxon>Perilla</taxon>
    </lineage>
</organism>
<dbReference type="AlphaFoldDB" id="A0AAD4IY72"/>
<feature type="region of interest" description="Disordered" evidence="1">
    <location>
        <begin position="188"/>
        <end position="233"/>
    </location>
</feature>
<dbReference type="InterPro" id="IPR054722">
    <property type="entry name" value="PolX-like_BBD"/>
</dbReference>